<feature type="compositionally biased region" description="Basic and acidic residues" evidence="4">
    <location>
        <begin position="85"/>
        <end position="98"/>
    </location>
</feature>
<feature type="compositionally biased region" description="Basic residues" evidence="4">
    <location>
        <begin position="1"/>
        <end position="17"/>
    </location>
</feature>
<dbReference type="Gene3D" id="1.25.40.20">
    <property type="entry name" value="Ankyrin repeat-containing domain"/>
    <property type="match status" value="2"/>
</dbReference>
<evidence type="ECO:0000256" key="3">
    <source>
        <dbReference type="PROSITE-ProRule" id="PRU00023"/>
    </source>
</evidence>
<dbReference type="Proteomes" id="UP000248961">
    <property type="component" value="Unassembled WGS sequence"/>
</dbReference>
<dbReference type="PANTHER" id="PTHR24198">
    <property type="entry name" value="ANKYRIN REPEAT AND PROTEIN KINASE DOMAIN-CONTAINING PROTEIN"/>
    <property type="match status" value="1"/>
</dbReference>
<feature type="region of interest" description="Disordered" evidence="4">
    <location>
        <begin position="1"/>
        <end position="264"/>
    </location>
</feature>
<keyword evidence="2 3" id="KW-0040">ANK repeat</keyword>
<evidence type="ECO:0000256" key="4">
    <source>
        <dbReference type="SAM" id="MobiDB-lite"/>
    </source>
</evidence>
<feature type="repeat" description="ANK" evidence="3">
    <location>
        <begin position="510"/>
        <end position="542"/>
    </location>
</feature>
<feature type="compositionally biased region" description="Low complexity" evidence="4">
    <location>
        <begin position="101"/>
        <end position="112"/>
    </location>
</feature>
<keyword evidence="6" id="KW-1185">Reference proteome</keyword>
<dbReference type="EMBL" id="KZ824322">
    <property type="protein sequence ID" value="RAL07905.1"/>
    <property type="molecule type" value="Genomic_DNA"/>
</dbReference>
<dbReference type="RefSeq" id="XP_025547059.1">
    <property type="nucleotide sequence ID" value="XM_025696508.1"/>
</dbReference>
<dbReference type="PANTHER" id="PTHR24198:SF165">
    <property type="entry name" value="ANKYRIN REPEAT-CONTAINING PROTEIN-RELATED"/>
    <property type="match status" value="1"/>
</dbReference>
<feature type="compositionally biased region" description="Polar residues" evidence="4">
    <location>
        <begin position="310"/>
        <end position="322"/>
    </location>
</feature>
<organism evidence="5 6">
    <name type="scientific">Aspergillus homomorphus (strain CBS 101889)</name>
    <dbReference type="NCBI Taxonomy" id="1450537"/>
    <lineage>
        <taxon>Eukaryota</taxon>
        <taxon>Fungi</taxon>
        <taxon>Dikarya</taxon>
        <taxon>Ascomycota</taxon>
        <taxon>Pezizomycotina</taxon>
        <taxon>Eurotiomycetes</taxon>
        <taxon>Eurotiomycetidae</taxon>
        <taxon>Eurotiales</taxon>
        <taxon>Aspergillaceae</taxon>
        <taxon>Aspergillus</taxon>
        <taxon>Aspergillus subgen. Circumdati</taxon>
    </lineage>
</organism>
<dbReference type="InterPro" id="IPR036770">
    <property type="entry name" value="Ankyrin_rpt-contain_sf"/>
</dbReference>
<evidence type="ECO:0000313" key="5">
    <source>
        <dbReference type="EMBL" id="RAL07905.1"/>
    </source>
</evidence>
<feature type="compositionally biased region" description="Basic and acidic residues" evidence="4">
    <location>
        <begin position="22"/>
        <end position="35"/>
    </location>
</feature>
<reference evidence="5 6" key="1">
    <citation type="submission" date="2018-02" db="EMBL/GenBank/DDBJ databases">
        <title>The genomes of Aspergillus section Nigri reveals drivers in fungal speciation.</title>
        <authorList>
            <consortium name="DOE Joint Genome Institute"/>
            <person name="Vesth T.C."/>
            <person name="Nybo J."/>
            <person name="Theobald S."/>
            <person name="Brandl J."/>
            <person name="Frisvad J.C."/>
            <person name="Nielsen K.F."/>
            <person name="Lyhne E.K."/>
            <person name="Kogle M.E."/>
            <person name="Kuo A."/>
            <person name="Riley R."/>
            <person name="Clum A."/>
            <person name="Nolan M."/>
            <person name="Lipzen A."/>
            <person name="Salamov A."/>
            <person name="Henrissat B."/>
            <person name="Wiebenga A."/>
            <person name="De vries R.P."/>
            <person name="Grigoriev I.V."/>
            <person name="Mortensen U.H."/>
            <person name="Andersen M.R."/>
            <person name="Baker S.E."/>
        </authorList>
    </citation>
    <scope>NUCLEOTIDE SEQUENCE [LARGE SCALE GENOMIC DNA]</scope>
    <source>
        <strain evidence="5 6">CBS 101889</strain>
    </source>
</reference>
<feature type="compositionally biased region" description="Polar residues" evidence="4">
    <location>
        <begin position="75"/>
        <end position="84"/>
    </location>
</feature>
<dbReference type="InterPro" id="IPR002110">
    <property type="entry name" value="Ankyrin_rpt"/>
</dbReference>
<feature type="compositionally biased region" description="Polar residues" evidence="4">
    <location>
        <begin position="142"/>
        <end position="158"/>
    </location>
</feature>
<dbReference type="VEuPathDB" id="FungiDB:BO97DRAFT_418127"/>
<evidence type="ECO:0000256" key="1">
    <source>
        <dbReference type="ARBA" id="ARBA00022737"/>
    </source>
</evidence>
<dbReference type="Pfam" id="PF12796">
    <property type="entry name" value="Ank_2"/>
    <property type="match status" value="1"/>
</dbReference>
<protein>
    <submittedName>
        <fullName evidence="5">Ankyrin</fullName>
    </submittedName>
</protein>
<dbReference type="PROSITE" id="PS50297">
    <property type="entry name" value="ANK_REP_REGION"/>
    <property type="match status" value="3"/>
</dbReference>
<feature type="repeat" description="ANK" evidence="3">
    <location>
        <begin position="643"/>
        <end position="675"/>
    </location>
</feature>
<feature type="region of interest" description="Disordered" evidence="4">
    <location>
        <begin position="286"/>
        <end position="343"/>
    </location>
</feature>
<dbReference type="GeneID" id="37200797"/>
<dbReference type="Pfam" id="PF00023">
    <property type="entry name" value="Ank"/>
    <property type="match status" value="1"/>
</dbReference>
<evidence type="ECO:0000256" key="2">
    <source>
        <dbReference type="ARBA" id="ARBA00023043"/>
    </source>
</evidence>
<name>A0A395HKZ7_ASPHC</name>
<feature type="repeat" description="ANK" evidence="3">
    <location>
        <begin position="610"/>
        <end position="642"/>
    </location>
</feature>
<proteinExistence type="predicted"/>
<dbReference type="OrthoDB" id="539213at2759"/>
<feature type="compositionally biased region" description="Basic residues" evidence="4">
    <location>
        <begin position="115"/>
        <end position="127"/>
    </location>
</feature>
<keyword evidence="1" id="KW-0677">Repeat</keyword>
<dbReference type="AlphaFoldDB" id="A0A395HKZ7"/>
<accession>A0A395HKZ7</accession>
<evidence type="ECO:0000313" key="6">
    <source>
        <dbReference type="Proteomes" id="UP000248961"/>
    </source>
</evidence>
<feature type="compositionally biased region" description="Basic and acidic residues" evidence="4">
    <location>
        <begin position="286"/>
        <end position="297"/>
    </location>
</feature>
<dbReference type="SUPFAM" id="SSF48403">
    <property type="entry name" value="Ankyrin repeat"/>
    <property type="match status" value="1"/>
</dbReference>
<sequence length="800" mass="88798">MARATKMKRAAAMRKGKQGAALKEKTLGLQRREQGLEMEVSNGNGIKVAPQSGKEKEKKTRVVQQNGLGPEKETQVVQENGQGSTRKDDQPAKQKENRSSQQKNQPPQQKDNQPARHRGKGRPRKNQPPKPAQPADKDENEPQQQDGNSTKTNQTSEQTTKRKAPLSQNSNPPKRRRRSPAPSPPPKSVQTEGMRAPRSRRIPSQHNEELRRTRKMRGRARVDQAKFPLTEGQTKGITKSKEDGEEEQPTKNLHARSRISGPTPKEAVRILAHEKREKVLQEILIRERQQKEGKGVEEQNPGQTGRVLRNHSQLSNISQAGTRRQPPKETQPPAQSKEKHTAAQQKLLFQTQAVTQATYNALTRKLDSKSAFTAQGQQTDEDRETTDIINELNAHPTDLVSQLPIGKVFNVARYLDTQMLSRLAQTCKALYQKLKVELRLRKDSAEIPDWAWRDEVRLGLFDEEGRRTVEWNIDTGFHPKPMELATLHGRVDDVRAYLRMGADPNCLNVYGIRPLRWAVAAGKPEVVQLLLEDEADANLLDEDGSGGALAGPFIGRRAEMEQLVESLLAAGAQTCSIEAFENLCHCRKAVAYIQRAIANGSKLAQLRGLRGETVLQVAATLGLKEVVAVLVAEGLDLDAVNDHGQTALHCALRDGSEETALVLMDAGCALDPLDHSNRDALALAVEKGYTSVVTQLLDTPNSNIDFNATRKYGENPSADRRHLEGAFHFRRLDIMKQMLLKRSHQPDDVLHAKCRALARSDPIHAEVYEDIALLMGSSMLSFGVGARVVVDAGVAGAEER</sequence>
<gene>
    <name evidence="5" type="ORF">BO97DRAFT_418127</name>
</gene>
<dbReference type="SMART" id="SM00248">
    <property type="entry name" value="ANK"/>
    <property type="match status" value="4"/>
</dbReference>
<dbReference type="STRING" id="1450537.A0A395HKZ7"/>
<dbReference type="PROSITE" id="PS50088">
    <property type="entry name" value="ANK_REPEAT"/>
    <property type="match status" value="3"/>
</dbReference>